<evidence type="ECO:0000313" key="3">
    <source>
        <dbReference type="EMBL" id="QEG36629.1"/>
    </source>
</evidence>
<reference evidence="3 4" key="1">
    <citation type="submission" date="2019-08" db="EMBL/GenBank/DDBJ databases">
        <title>Deep-cultivation of Planctomycetes and their phenomic and genomic characterization uncovers novel biology.</title>
        <authorList>
            <person name="Wiegand S."/>
            <person name="Jogler M."/>
            <person name="Boedeker C."/>
            <person name="Pinto D."/>
            <person name="Vollmers J."/>
            <person name="Rivas-Marin E."/>
            <person name="Kohn T."/>
            <person name="Peeters S.H."/>
            <person name="Heuer A."/>
            <person name="Rast P."/>
            <person name="Oberbeckmann S."/>
            <person name="Bunk B."/>
            <person name="Jeske O."/>
            <person name="Meyerdierks A."/>
            <person name="Storesund J.E."/>
            <person name="Kallscheuer N."/>
            <person name="Luecker S."/>
            <person name="Lage O.M."/>
            <person name="Pohl T."/>
            <person name="Merkel B.J."/>
            <person name="Hornburger P."/>
            <person name="Mueller R.-W."/>
            <person name="Bruemmer F."/>
            <person name="Labrenz M."/>
            <person name="Spormann A.M."/>
            <person name="Op den Camp H."/>
            <person name="Overmann J."/>
            <person name="Amann R."/>
            <person name="Jetten M.S.M."/>
            <person name="Mascher T."/>
            <person name="Medema M.H."/>
            <person name="Devos D.P."/>
            <person name="Kaster A.-K."/>
            <person name="Ovreas L."/>
            <person name="Rohde M."/>
            <person name="Galperin M.Y."/>
            <person name="Jogler C."/>
        </authorList>
    </citation>
    <scope>NUCLEOTIDE SEQUENCE [LARGE SCALE GENOMIC DNA]</scope>
    <source>
        <strain evidence="3 4">Pr1d</strain>
    </source>
</reference>
<dbReference type="EMBL" id="CP042913">
    <property type="protein sequence ID" value="QEG36629.1"/>
    <property type="molecule type" value="Genomic_DNA"/>
</dbReference>
<proteinExistence type="predicted"/>
<protein>
    <submittedName>
        <fullName evidence="3">Uncharacterized protein</fullName>
    </submittedName>
</protein>
<dbReference type="AlphaFoldDB" id="A0A5B9QFF3"/>
<organism evidence="3 4">
    <name type="scientific">Bythopirellula goksoeyrii</name>
    <dbReference type="NCBI Taxonomy" id="1400387"/>
    <lineage>
        <taxon>Bacteria</taxon>
        <taxon>Pseudomonadati</taxon>
        <taxon>Planctomycetota</taxon>
        <taxon>Planctomycetia</taxon>
        <taxon>Pirellulales</taxon>
        <taxon>Lacipirellulaceae</taxon>
        <taxon>Bythopirellula</taxon>
    </lineage>
</organism>
<dbReference type="KEGG" id="bgok:Pr1d_39440"/>
<dbReference type="Proteomes" id="UP000323917">
    <property type="component" value="Chromosome"/>
</dbReference>
<sequence length="153" mass="16565" precursor="true">MTHSHLFNKAFFTFAVLSCHMMLLTALSAKSAGAPEAVGGTPQMYEDSEVRQTGWPSIPLPKITMPKVSMPDMSSITGPVKSGYQKVSTGTAKAWEGTKEMFTFGGEESPASSSRQSAQQKQGFWSKLFTAEPEPSSGPQTVGEWMSQPRLDP</sequence>
<evidence type="ECO:0000256" key="2">
    <source>
        <dbReference type="SAM" id="SignalP"/>
    </source>
</evidence>
<evidence type="ECO:0000256" key="1">
    <source>
        <dbReference type="SAM" id="MobiDB-lite"/>
    </source>
</evidence>
<feature type="region of interest" description="Disordered" evidence="1">
    <location>
        <begin position="47"/>
        <end position="84"/>
    </location>
</feature>
<feature type="region of interest" description="Disordered" evidence="1">
    <location>
        <begin position="102"/>
        <end position="153"/>
    </location>
</feature>
<dbReference type="RefSeq" id="WP_148074950.1">
    <property type="nucleotide sequence ID" value="NZ_CP042913.1"/>
</dbReference>
<feature type="signal peptide" evidence="2">
    <location>
        <begin position="1"/>
        <end position="31"/>
    </location>
</feature>
<dbReference type="OrthoDB" id="9842512at2"/>
<gene>
    <name evidence="3" type="ORF">Pr1d_39440</name>
</gene>
<keyword evidence="4" id="KW-1185">Reference proteome</keyword>
<name>A0A5B9QFF3_9BACT</name>
<keyword evidence="2" id="KW-0732">Signal</keyword>
<feature type="compositionally biased region" description="Low complexity" evidence="1">
    <location>
        <begin position="109"/>
        <end position="122"/>
    </location>
</feature>
<accession>A0A5B9QFF3</accession>
<evidence type="ECO:0000313" key="4">
    <source>
        <dbReference type="Proteomes" id="UP000323917"/>
    </source>
</evidence>
<feature type="chain" id="PRO_5022892121" evidence="2">
    <location>
        <begin position="32"/>
        <end position="153"/>
    </location>
</feature>